<organism evidence="8 9">
    <name type="scientific">Aquisalinus flavus</name>
    <dbReference type="NCBI Taxonomy" id="1526572"/>
    <lineage>
        <taxon>Bacteria</taxon>
        <taxon>Pseudomonadati</taxon>
        <taxon>Pseudomonadota</taxon>
        <taxon>Alphaproteobacteria</taxon>
        <taxon>Parvularculales</taxon>
        <taxon>Parvularculaceae</taxon>
        <taxon>Aquisalinus</taxon>
    </lineage>
</organism>
<dbReference type="InterPro" id="IPR029063">
    <property type="entry name" value="SAM-dependent_MTases_sf"/>
</dbReference>
<keyword evidence="3 7" id="KW-0808">Transferase</keyword>
<gene>
    <name evidence="8" type="ORF">GCM10011342_30010</name>
</gene>
<dbReference type="GO" id="GO:0032259">
    <property type="term" value="P:methylation"/>
    <property type="evidence" value="ECO:0007669"/>
    <property type="project" value="UniProtKB-KW"/>
</dbReference>
<dbReference type="GO" id="GO:0009307">
    <property type="term" value="P:DNA restriction-modification system"/>
    <property type="evidence" value="ECO:0007669"/>
    <property type="project" value="UniProtKB-KW"/>
</dbReference>
<dbReference type="PROSITE" id="PS51679">
    <property type="entry name" value="SAM_MT_C5"/>
    <property type="match status" value="1"/>
</dbReference>
<dbReference type="InterPro" id="IPR050390">
    <property type="entry name" value="C5-Methyltransferase"/>
</dbReference>
<dbReference type="SUPFAM" id="SSF53335">
    <property type="entry name" value="S-adenosyl-L-methionine-dependent methyltransferases"/>
    <property type="match status" value="1"/>
</dbReference>
<dbReference type="PANTHER" id="PTHR10629">
    <property type="entry name" value="CYTOSINE-SPECIFIC METHYLTRANSFERASE"/>
    <property type="match status" value="1"/>
</dbReference>
<evidence type="ECO:0000256" key="3">
    <source>
        <dbReference type="ARBA" id="ARBA00022679"/>
    </source>
</evidence>
<evidence type="ECO:0000256" key="1">
    <source>
        <dbReference type="ARBA" id="ARBA00011975"/>
    </source>
</evidence>
<dbReference type="Gene3D" id="3.40.50.150">
    <property type="entry name" value="Vaccinia Virus protein VP39"/>
    <property type="match status" value="1"/>
</dbReference>
<dbReference type="Pfam" id="PF00145">
    <property type="entry name" value="DNA_methylase"/>
    <property type="match status" value="1"/>
</dbReference>
<keyword evidence="5" id="KW-0680">Restriction system</keyword>
<comment type="catalytic activity">
    <reaction evidence="6">
        <text>a 2'-deoxycytidine in DNA + S-adenosyl-L-methionine = a 5-methyl-2'-deoxycytidine in DNA + S-adenosyl-L-homocysteine + H(+)</text>
        <dbReference type="Rhea" id="RHEA:13681"/>
        <dbReference type="Rhea" id="RHEA-COMP:11369"/>
        <dbReference type="Rhea" id="RHEA-COMP:11370"/>
        <dbReference type="ChEBI" id="CHEBI:15378"/>
        <dbReference type="ChEBI" id="CHEBI:57856"/>
        <dbReference type="ChEBI" id="CHEBI:59789"/>
        <dbReference type="ChEBI" id="CHEBI:85452"/>
        <dbReference type="ChEBI" id="CHEBI:85454"/>
        <dbReference type="EC" id="2.1.1.37"/>
    </reaction>
</comment>
<comment type="similarity">
    <text evidence="7">Belongs to the class I-like SAM-binding methyltransferase superfamily. C5-methyltransferase family.</text>
</comment>
<keyword evidence="2 7" id="KW-0489">Methyltransferase</keyword>
<keyword evidence="4 7" id="KW-0949">S-adenosyl-L-methionine</keyword>
<comment type="caution">
    <text evidence="7">Lacks conserved residue(s) required for the propagation of feature annotation.</text>
</comment>
<evidence type="ECO:0000313" key="9">
    <source>
        <dbReference type="Proteomes" id="UP000613582"/>
    </source>
</evidence>
<dbReference type="InterPro" id="IPR031303">
    <property type="entry name" value="C5_meth_CS"/>
</dbReference>
<dbReference type="GO" id="GO:0003886">
    <property type="term" value="F:DNA (cytosine-5-)-methyltransferase activity"/>
    <property type="evidence" value="ECO:0007669"/>
    <property type="project" value="UniProtKB-EC"/>
</dbReference>
<dbReference type="InterPro" id="IPR001525">
    <property type="entry name" value="C5_MeTfrase"/>
</dbReference>
<dbReference type="Proteomes" id="UP000613582">
    <property type="component" value="Unassembled WGS sequence"/>
</dbReference>
<accession>A0A8J2V373</accession>
<keyword evidence="9" id="KW-1185">Reference proteome</keyword>
<dbReference type="Gene3D" id="3.90.120.10">
    <property type="entry name" value="DNA Methylase, subunit A, domain 2"/>
    <property type="match status" value="1"/>
</dbReference>
<sequence>MKGLTVGKHKKFLAEIISLCEAAGYNLTLPYKVLNAAEYGVPQDRRRLFLVGNRADQSPYLYPKTQGKVSVDEAINDLPEAEDFDELLERDWVEAPYGNSSEYALQMRELSNIPFHFGYRRDYPTHLITSSLRTNHNDLSRHRFKETPFGKTEPVSRFHKLDPQGVCNTLRAGTASDRGAFTSPRPIHPYTPRCITVREAARLHSYPDWFRFHMTKWHGFRQIGNSVPPKLGMAVAKQVMKAIGVRPEKPKDVLSLGNPVMLSYNMAQAADYYSVPANVIPKRTRKVA</sequence>
<comment type="caution">
    <text evidence="8">The sequence shown here is derived from an EMBL/GenBank/DDBJ whole genome shotgun (WGS) entry which is preliminary data.</text>
</comment>
<evidence type="ECO:0000256" key="6">
    <source>
        <dbReference type="ARBA" id="ARBA00047422"/>
    </source>
</evidence>
<dbReference type="EC" id="2.1.1.37" evidence="1"/>
<evidence type="ECO:0000256" key="5">
    <source>
        <dbReference type="ARBA" id="ARBA00022747"/>
    </source>
</evidence>
<evidence type="ECO:0000256" key="7">
    <source>
        <dbReference type="PROSITE-ProRule" id="PRU01016"/>
    </source>
</evidence>
<dbReference type="PANTHER" id="PTHR10629:SF52">
    <property type="entry name" value="DNA (CYTOSINE-5)-METHYLTRANSFERASE 1"/>
    <property type="match status" value="1"/>
</dbReference>
<reference evidence="8" key="2">
    <citation type="submission" date="2020-09" db="EMBL/GenBank/DDBJ databases">
        <authorList>
            <person name="Sun Q."/>
            <person name="Zhou Y."/>
        </authorList>
    </citation>
    <scope>NUCLEOTIDE SEQUENCE</scope>
    <source>
        <strain evidence="8">CGMCC 1.12921</strain>
    </source>
</reference>
<name>A0A8J2V373_9PROT</name>
<evidence type="ECO:0000313" key="8">
    <source>
        <dbReference type="EMBL" id="GGD19347.1"/>
    </source>
</evidence>
<protein>
    <recommendedName>
        <fullName evidence="1">DNA (cytosine-5-)-methyltransferase</fullName>
        <ecNumber evidence="1">2.1.1.37</ecNumber>
    </recommendedName>
</protein>
<proteinExistence type="inferred from homology"/>
<dbReference type="AlphaFoldDB" id="A0A8J2V373"/>
<dbReference type="PROSITE" id="PS00095">
    <property type="entry name" value="C5_MTASE_2"/>
    <property type="match status" value="1"/>
</dbReference>
<reference evidence="8" key="1">
    <citation type="journal article" date="2014" name="Int. J. Syst. Evol. Microbiol.">
        <title>Complete genome sequence of Corynebacterium casei LMG S-19264T (=DSM 44701T), isolated from a smear-ripened cheese.</title>
        <authorList>
            <consortium name="US DOE Joint Genome Institute (JGI-PGF)"/>
            <person name="Walter F."/>
            <person name="Albersmeier A."/>
            <person name="Kalinowski J."/>
            <person name="Ruckert C."/>
        </authorList>
    </citation>
    <scope>NUCLEOTIDE SEQUENCE</scope>
    <source>
        <strain evidence="8">CGMCC 1.12921</strain>
    </source>
</reference>
<dbReference type="EMBL" id="BMGH01000003">
    <property type="protein sequence ID" value="GGD19347.1"/>
    <property type="molecule type" value="Genomic_DNA"/>
</dbReference>
<evidence type="ECO:0000256" key="4">
    <source>
        <dbReference type="ARBA" id="ARBA00022691"/>
    </source>
</evidence>
<evidence type="ECO:0000256" key="2">
    <source>
        <dbReference type="ARBA" id="ARBA00022603"/>
    </source>
</evidence>